<dbReference type="EMBL" id="CP001734">
    <property type="protein sequence ID" value="ACV69283.1"/>
    <property type="molecule type" value="Genomic_DNA"/>
</dbReference>
<dbReference type="KEGG" id="drt:Dret_1999"/>
<organism evidence="2 3">
    <name type="scientific">Desulfohalobium retbaense (strain ATCC 49708 / DSM 5692 / JCM 16813 / HR100)</name>
    <dbReference type="NCBI Taxonomy" id="485915"/>
    <lineage>
        <taxon>Bacteria</taxon>
        <taxon>Pseudomonadati</taxon>
        <taxon>Thermodesulfobacteriota</taxon>
        <taxon>Desulfovibrionia</taxon>
        <taxon>Desulfovibrionales</taxon>
        <taxon>Desulfohalobiaceae</taxon>
        <taxon>Desulfohalobium</taxon>
    </lineage>
</organism>
<dbReference type="NCBIfam" id="TIGR02532">
    <property type="entry name" value="IV_pilin_GFxxxE"/>
    <property type="match status" value="1"/>
</dbReference>
<dbReference type="InterPro" id="IPR045584">
    <property type="entry name" value="Pilin-like"/>
</dbReference>
<dbReference type="AlphaFoldDB" id="C8X4R0"/>
<sequence>MADFLSSVIQRRSPKKTASGFTLLELVVVLVLLGVIAAFAARPVAQTMEVWLGTMRGQTDRVEVHYALERVAREVREGNISCDDMGDISISCTETESGGLYEIEAELDGYKNSTDVFNRNQ</sequence>
<dbReference type="OrthoDB" id="5654254at2"/>
<evidence type="ECO:0000313" key="2">
    <source>
        <dbReference type="EMBL" id="ACV69283.1"/>
    </source>
</evidence>
<accession>C8X4R0</accession>
<dbReference type="RefSeq" id="WP_015752426.1">
    <property type="nucleotide sequence ID" value="NC_013223.1"/>
</dbReference>
<keyword evidence="1" id="KW-0812">Transmembrane</keyword>
<evidence type="ECO:0008006" key="4">
    <source>
        <dbReference type="Google" id="ProtNLM"/>
    </source>
</evidence>
<proteinExistence type="predicted"/>
<dbReference type="Proteomes" id="UP000001052">
    <property type="component" value="Chromosome"/>
</dbReference>
<gene>
    <name evidence="2" type="ordered locus">Dret_1999</name>
</gene>
<keyword evidence="1" id="KW-1133">Transmembrane helix</keyword>
<keyword evidence="3" id="KW-1185">Reference proteome</keyword>
<evidence type="ECO:0000256" key="1">
    <source>
        <dbReference type="SAM" id="Phobius"/>
    </source>
</evidence>
<feature type="transmembrane region" description="Helical" evidence="1">
    <location>
        <begin position="21"/>
        <end position="41"/>
    </location>
</feature>
<reference evidence="2 3" key="2">
    <citation type="journal article" date="2010" name="Stand. Genomic Sci.">
        <title>Complete genome sequence of Desulfohalobium retbaense type strain (HR(100)).</title>
        <authorList>
            <person name="Spring S."/>
            <person name="Nolan M."/>
            <person name="Lapidus A."/>
            <person name="Glavina Del Rio T."/>
            <person name="Copeland A."/>
            <person name="Tice H."/>
            <person name="Cheng J.F."/>
            <person name="Lucas S."/>
            <person name="Land M."/>
            <person name="Chen F."/>
            <person name="Bruce D."/>
            <person name="Goodwin L."/>
            <person name="Pitluck S."/>
            <person name="Ivanova N."/>
            <person name="Mavromatis K."/>
            <person name="Mikhailova N."/>
            <person name="Pati A."/>
            <person name="Chen A."/>
            <person name="Palaniappan K."/>
            <person name="Hauser L."/>
            <person name="Chang Y.J."/>
            <person name="Jeffries C.D."/>
            <person name="Munk C."/>
            <person name="Kiss H."/>
            <person name="Chain P."/>
            <person name="Han C."/>
            <person name="Brettin T."/>
            <person name="Detter J.C."/>
            <person name="Schuler E."/>
            <person name="Goker M."/>
            <person name="Rohde M."/>
            <person name="Bristow J."/>
            <person name="Eisen J.A."/>
            <person name="Markowitz V."/>
            <person name="Hugenholtz P."/>
            <person name="Kyrpides N.C."/>
            <person name="Klenk H.P."/>
        </authorList>
    </citation>
    <scope>NUCLEOTIDE SEQUENCE [LARGE SCALE GENOMIC DNA]</scope>
    <source>
        <strain evidence="2 3">DSM 5692</strain>
    </source>
</reference>
<protein>
    <recommendedName>
        <fullName evidence="4">Prepilin-type N-terminal cleavage/methylation domain-containing protein</fullName>
    </recommendedName>
</protein>
<dbReference type="STRING" id="485915.Dret_1999"/>
<dbReference type="SUPFAM" id="SSF54523">
    <property type="entry name" value="Pili subunits"/>
    <property type="match status" value="1"/>
</dbReference>
<dbReference type="Pfam" id="PF07963">
    <property type="entry name" value="N_methyl"/>
    <property type="match status" value="1"/>
</dbReference>
<keyword evidence="1" id="KW-0472">Membrane</keyword>
<dbReference type="InterPro" id="IPR012902">
    <property type="entry name" value="N_methyl_site"/>
</dbReference>
<evidence type="ECO:0000313" key="3">
    <source>
        <dbReference type="Proteomes" id="UP000001052"/>
    </source>
</evidence>
<reference evidence="3" key="1">
    <citation type="submission" date="2009-09" db="EMBL/GenBank/DDBJ databases">
        <title>The complete chromosome of Desulfohalobium retbaense DSM 5692.</title>
        <authorList>
            <consortium name="US DOE Joint Genome Institute (JGI-PGF)"/>
            <person name="Lucas S."/>
            <person name="Copeland A."/>
            <person name="Lapidus A."/>
            <person name="Glavina del Rio T."/>
            <person name="Dalin E."/>
            <person name="Tice H."/>
            <person name="Bruce D."/>
            <person name="Goodwin L."/>
            <person name="Pitluck S."/>
            <person name="Kyrpides N."/>
            <person name="Mavromatis K."/>
            <person name="Ivanova N."/>
            <person name="Mikhailova N."/>
            <person name="Munk A.C."/>
            <person name="Brettin T."/>
            <person name="Detter J.C."/>
            <person name="Han C."/>
            <person name="Tapia R."/>
            <person name="Larimer F."/>
            <person name="Land M."/>
            <person name="Hauser L."/>
            <person name="Markowitz V."/>
            <person name="Cheng J.-F."/>
            <person name="Hugenholtz P."/>
            <person name="Woyke T."/>
            <person name="Wu D."/>
            <person name="Spring S."/>
            <person name="Klenk H.-P."/>
            <person name="Eisen J.A."/>
        </authorList>
    </citation>
    <scope>NUCLEOTIDE SEQUENCE [LARGE SCALE GENOMIC DNA]</scope>
    <source>
        <strain evidence="3">DSM 5692</strain>
    </source>
</reference>
<dbReference type="HOGENOM" id="CLU_2034315_0_0_7"/>
<dbReference type="PROSITE" id="PS00409">
    <property type="entry name" value="PROKAR_NTER_METHYL"/>
    <property type="match status" value="1"/>
</dbReference>
<name>C8X4R0_DESRD</name>